<dbReference type="Proteomes" id="UP000251960">
    <property type="component" value="Chromosome 5"/>
</dbReference>
<proteinExistence type="predicted"/>
<accession>A0A3L6EVP8</accession>
<protein>
    <submittedName>
        <fullName evidence="1">Uncharacterized protein</fullName>
    </submittedName>
</protein>
<comment type="caution">
    <text evidence="1">The sequence shown here is derived from an EMBL/GenBank/DDBJ whole genome shotgun (WGS) entry which is preliminary data.</text>
</comment>
<dbReference type="EMBL" id="NCVQ01000006">
    <property type="protein sequence ID" value="PWZ23417.1"/>
    <property type="molecule type" value="Genomic_DNA"/>
</dbReference>
<organism evidence="1">
    <name type="scientific">Zea mays</name>
    <name type="common">Maize</name>
    <dbReference type="NCBI Taxonomy" id="4577"/>
    <lineage>
        <taxon>Eukaryota</taxon>
        <taxon>Viridiplantae</taxon>
        <taxon>Streptophyta</taxon>
        <taxon>Embryophyta</taxon>
        <taxon>Tracheophyta</taxon>
        <taxon>Spermatophyta</taxon>
        <taxon>Magnoliopsida</taxon>
        <taxon>Liliopsida</taxon>
        <taxon>Poales</taxon>
        <taxon>Poaceae</taxon>
        <taxon>PACMAD clade</taxon>
        <taxon>Panicoideae</taxon>
        <taxon>Andropogonodae</taxon>
        <taxon>Andropogoneae</taxon>
        <taxon>Tripsacinae</taxon>
        <taxon>Zea</taxon>
    </lineage>
</organism>
<reference evidence="1" key="1">
    <citation type="journal article" date="2018" name="Nat. Genet.">
        <title>Extensive intraspecific gene order and gene structural variations between Mo17 and other maize genomes.</title>
        <authorList>
            <person name="Sun S."/>
            <person name="Zhou Y."/>
            <person name="Chen J."/>
            <person name="Shi J."/>
            <person name="Zhao H."/>
            <person name="Zhao H."/>
            <person name="Song W."/>
            <person name="Zhang M."/>
            <person name="Cui Y."/>
            <person name="Dong X."/>
            <person name="Liu H."/>
            <person name="Ma X."/>
            <person name="Jiao Y."/>
            <person name="Wang B."/>
            <person name="Wei X."/>
            <person name="Stein J.C."/>
            <person name="Glaubitz J.C."/>
            <person name="Lu F."/>
            <person name="Yu G."/>
            <person name="Liang C."/>
            <person name="Fengler K."/>
            <person name="Li B."/>
            <person name="Rafalski A."/>
            <person name="Schnable P.S."/>
            <person name="Ware D.H."/>
            <person name="Buckler E.S."/>
            <person name="Lai J."/>
        </authorList>
    </citation>
    <scope>NUCLEOTIDE SEQUENCE [LARGE SCALE GENOMIC DNA]</scope>
    <source>
        <tissue evidence="1">Seedling</tissue>
    </source>
</reference>
<gene>
    <name evidence="1" type="ORF">Zm00014a_037342</name>
</gene>
<sequence>MTHLCKGQTQC</sequence>
<name>A0A3L6EVP8_MAIZE</name>
<evidence type="ECO:0000313" key="1">
    <source>
        <dbReference type="EMBL" id="PWZ23417.1"/>
    </source>
</evidence>